<organism evidence="3 4">
    <name type="scientific">Megalops atlanticus</name>
    <name type="common">Tarpon</name>
    <name type="synonym">Clupea gigantea</name>
    <dbReference type="NCBI Taxonomy" id="7932"/>
    <lineage>
        <taxon>Eukaryota</taxon>
        <taxon>Metazoa</taxon>
        <taxon>Chordata</taxon>
        <taxon>Craniata</taxon>
        <taxon>Vertebrata</taxon>
        <taxon>Euteleostomi</taxon>
        <taxon>Actinopterygii</taxon>
        <taxon>Neopterygii</taxon>
        <taxon>Teleostei</taxon>
        <taxon>Elopiformes</taxon>
        <taxon>Megalopidae</taxon>
        <taxon>Megalops</taxon>
    </lineage>
</organism>
<dbReference type="EMBL" id="JAFDVH010000017">
    <property type="protein sequence ID" value="KAG7461543.1"/>
    <property type="molecule type" value="Genomic_DNA"/>
</dbReference>
<reference evidence="3" key="1">
    <citation type="submission" date="2021-01" db="EMBL/GenBank/DDBJ databases">
        <authorList>
            <person name="Zahm M."/>
            <person name="Roques C."/>
            <person name="Cabau C."/>
            <person name="Klopp C."/>
            <person name="Donnadieu C."/>
            <person name="Jouanno E."/>
            <person name="Lampietro C."/>
            <person name="Louis A."/>
            <person name="Herpin A."/>
            <person name="Echchiki A."/>
            <person name="Berthelot C."/>
            <person name="Parey E."/>
            <person name="Roest-Crollius H."/>
            <person name="Braasch I."/>
            <person name="Postlethwait J."/>
            <person name="Bobe J."/>
            <person name="Montfort J."/>
            <person name="Bouchez O."/>
            <person name="Begum T."/>
            <person name="Mejri S."/>
            <person name="Adams A."/>
            <person name="Chen W.-J."/>
            <person name="Guiguen Y."/>
        </authorList>
    </citation>
    <scope>NUCLEOTIDE SEQUENCE</scope>
    <source>
        <strain evidence="3">YG-15Mar2019-1</strain>
        <tissue evidence="3">Brain</tissue>
    </source>
</reference>
<dbReference type="AlphaFoldDB" id="A0A9D3SYC4"/>
<sequence>MVMKAKSLAILTVLWTITNIHLMNVLCEGGWNGSKVTFNGTDNIAKGERSVFPQYLVISAVLGGTLILLFIALSAGLRKSIQGRCQDKHVYTNTSEGYLDKFKSTCACPLDMPDSQSKDNNQNTVEMIDEKNKTDVTEDDLSTDDDGKRAFHVNRNDIVEARRKLRGKRGNFFKGDTRTNTETDGFFKRKKSLHLYINSQELKKQIQKAPEAISAQTKGTKKQGESQRRLQRAREQQLRSDDIYANT</sequence>
<evidence type="ECO:0000256" key="1">
    <source>
        <dbReference type="SAM" id="MobiDB-lite"/>
    </source>
</evidence>
<keyword evidence="4" id="KW-1185">Reference proteome</keyword>
<keyword evidence="2" id="KW-0472">Membrane</keyword>
<feature type="region of interest" description="Disordered" evidence="1">
    <location>
        <begin position="208"/>
        <end position="247"/>
    </location>
</feature>
<dbReference type="OrthoDB" id="10012075at2759"/>
<dbReference type="Proteomes" id="UP001046870">
    <property type="component" value="Chromosome 17"/>
</dbReference>
<evidence type="ECO:0000256" key="2">
    <source>
        <dbReference type="SAM" id="Phobius"/>
    </source>
</evidence>
<evidence type="ECO:0000313" key="4">
    <source>
        <dbReference type="Proteomes" id="UP001046870"/>
    </source>
</evidence>
<accession>A0A9D3SYC4</accession>
<gene>
    <name evidence="3" type="ORF">MATL_G00192150</name>
</gene>
<protein>
    <submittedName>
        <fullName evidence="3">Uncharacterized protein</fullName>
    </submittedName>
</protein>
<comment type="caution">
    <text evidence="3">The sequence shown here is derived from an EMBL/GenBank/DDBJ whole genome shotgun (WGS) entry which is preliminary data.</text>
</comment>
<proteinExistence type="predicted"/>
<name>A0A9D3SYC4_MEGAT</name>
<feature type="transmembrane region" description="Helical" evidence="2">
    <location>
        <begin position="51"/>
        <end position="73"/>
    </location>
</feature>
<feature type="compositionally biased region" description="Basic and acidic residues" evidence="1">
    <location>
        <begin position="222"/>
        <end position="247"/>
    </location>
</feature>
<keyword evidence="2" id="KW-0812">Transmembrane</keyword>
<evidence type="ECO:0000313" key="3">
    <source>
        <dbReference type="EMBL" id="KAG7461543.1"/>
    </source>
</evidence>
<feature type="region of interest" description="Disordered" evidence="1">
    <location>
        <begin position="127"/>
        <end position="148"/>
    </location>
</feature>
<keyword evidence="2" id="KW-1133">Transmembrane helix</keyword>